<organism evidence="2 3">
    <name type="scientific">Jiangella rhizosphaerae</name>
    <dbReference type="NCBI Taxonomy" id="2293569"/>
    <lineage>
        <taxon>Bacteria</taxon>
        <taxon>Bacillati</taxon>
        <taxon>Actinomycetota</taxon>
        <taxon>Actinomycetes</taxon>
        <taxon>Jiangellales</taxon>
        <taxon>Jiangellaceae</taxon>
        <taxon>Jiangella</taxon>
    </lineage>
</organism>
<dbReference type="AlphaFoldDB" id="A0A418KW84"/>
<protein>
    <submittedName>
        <fullName evidence="2">Uncharacterized protein</fullName>
    </submittedName>
</protein>
<comment type="caution">
    <text evidence="2">The sequence shown here is derived from an EMBL/GenBank/DDBJ whole genome shotgun (WGS) entry which is preliminary data.</text>
</comment>
<evidence type="ECO:0000313" key="2">
    <source>
        <dbReference type="EMBL" id="RIQ35900.1"/>
    </source>
</evidence>
<reference evidence="2 3" key="1">
    <citation type="submission" date="2018-09" db="EMBL/GenBank/DDBJ databases">
        <title>Isolation, diversity and antifungal activity of actinobacteria from wheat.</title>
        <authorList>
            <person name="Han C."/>
        </authorList>
    </citation>
    <scope>NUCLEOTIDE SEQUENCE [LARGE SCALE GENOMIC DNA]</scope>
    <source>
        <strain evidence="2 3">NEAU-YY265</strain>
    </source>
</reference>
<dbReference type="Proteomes" id="UP000284057">
    <property type="component" value="Unassembled WGS sequence"/>
</dbReference>
<proteinExistence type="predicted"/>
<evidence type="ECO:0000256" key="1">
    <source>
        <dbReference type="SAM" id="MobiDB-lite"/>
    </source>
</evidence>
<keyword evidence="3" id="KW-1185">Reference proteome</keyword>
<gene>
    <name evidence="2" type="ORF">DY240_01990</name>
</gene>
<accession>A0A418KW84</accession>
<name>A0A418KW84_9ACTN</name>
<sequence length="171" mass="17899">MSGPRRCADSPRPDAVHRPVVFRTPRPSGVCAVDDLLLMRGATGDPTASIARPRRHRRDGGPGTDGAFALPAIADIVDEPISHSASGARLELAPIGTYETGVFDEGASEIVSYDAGSQWSAAAAPDVAAPPTRGTPPAALADLAFGETWRMWARLTLGAPVSRCLWGCGQR</sequence>
<dbReference type="EMBL" id="QUAL01000018">
    <property type="protein sequence ID" value="RIQ35900.1"/>
    <property type="molecule type" value="Genomic_DNA"/>
</dbReference>
<feature type="region of interest" description="Disordered" evidence="1">
    <location>
        <begin position="43"/>
        <end position="64"/>
    </location>
</feature>
<evidence type="ECO:0000313" key="3">
    <source>
        <dbReference type="Proteomes" id="UP000284057"/>
    </source>
</evidence>